<dbReference type="AlphaFoldDB" id="A0A815QIP0"/>
<protein>
    <submittedName>
        <fullName evidence="2">Uncharacterized protein</fullName>
    </submittedName>
</protein>
<reference evidence="2" key="1">
    <citation type="submission" date="2021-02" db="EMBL/GenBank/DDBJ databases">
        <authorList>
            <person name="Nowell W R."/>
        </authorList>
    </citation>
    <scope>NUCLEOTIDE SEQUENCE</scope>
</reference>
<comment type="caution">
    <text evidence="2">The sequence shown here is derived from an EMBL/GenBank/DDBJ whole genome shotgun (WGS) entry which is preliminary data.</text>
</comment>
<dbReference type="Gene3D" id="2.60.40.840">
    <property type="match status" value="1"/>
</dbReference>
<evidence type="ECO:0000256" key="1">
    <source>
        <dbReference type="SAM" id="MobiDB-lite"/>
    </source>
</evidence>
<evidence type="ECO:0000313" key="2">
    <source>
        <dbReference type="EMBL" id="CAF1462390.1"/>
    </source>
</evidence>
<dbReference type="InterPro" id="IPR014756">
    <property type="entry name" value="Ig_E-set"/>
</dbReference>
<gene>
    <name evidence="2" type="ORF">XAT740_LOCUS37511</name>
</gene>
<sequence>MEQSILDDSRKVANQLIQQLQMSWCDLYNTIRCGREDLDILGLTFRKDLFCSTRQIYSPIDDQKKSLTHPKPPTNPLLSRQFDH</sequence>
<name>A0A815QIP0_ADIRI</name>
<dbReference type="Proteomes" id="UP000663828">
    <property type="component" value="Unassembled WGS sequence"/>
</dbReference>
<evidence type="ECO:0000313" key="3">
    <source>
        <dbReference type="Proteomes" id="UP000663828"/>
    </source>
</evidence>
<proteinExistence type="predicted"/>
<organism evidence="2 3">
    <name type="scientific">Adineta ricciae</name>
    <name type="common">Rotifer</name>
    <dbReference type="NCBI Taxonomy" id="249248"/>
    <lineage>
        <taxon>Eukaryota</taxon>
        <taxon>Metazoa</taxon>
        <taxon>Spiralia</taxon>
        <taxon>Gnathifera</taxon>
        <taxon>Rotifera</taxon>
        <taxon>Eurotatoria</taxon>
        <taxon>Bdelloidea</taxon>
        <taxon>Adinetida</taxon>
        <taxon>Adinetidae</taxon>
        <taxon>Adineta</taxon>
    </lineage>
</organism>
<dbReference type="SUPFAM" id="SSF81296">
    <property type="entry name" value="E set domains"/>
    <property type="match status" value="1"/>
</dbReference>
<dbReference type="GO" id="GO:0007165">
    <property type="term" value="P:signal transduction"/>
    <property type="evidence" value="ECO:0007669"/>
    <property type="project" value="InterPro"/>
</dbReference>
<dbReference type="InterPro" id="IPR014753">
    <property type="entry name" value="Arrestin_N"/>
</dbReference>
<accession>A0A815QIP0</accession>
<feature type="region of interest" description="Disordered" evidence="1">
    <location>
        <begin position="62"/>
        <end position="84"/>
    </location>
</feature>
<dbReference type="EMBL" id="CAJNOR010003950">
    <property type="protein sequence ID" value="CAF1462390.1"/>
    <property type="molecule type" value="Genomic_DNA"/>
</dbReference>
<keyword evidence="3" id="KW-1185">Reference proteome</keyword>